<evidence type="ECO:0000313" key="1">
    <source>
        <dbReference type="EMBL" id="PWN27572.1"/>
    </source>
</evidence>
<dbReference type="EMBL" id="KZ819667">
    <property type="protein sequence ID" value="PWN27572.1"/>
    <property type="molecule type" value="Genomic_DNA"/>
</dbReference>
<dbReference type="RefSeq" id="XP_025362184.1">
    <property type="nucleotide sequence ID" value="XM_025504409.1"/>
</dbReference>
<sequence length="343" mass="39326">DDVLNMRAAIAELSLSFTSTRAPMDVHILFQVYDKNSSFAASTTERERVLRNKIPEEFRNLTTLWSEDQMAAEYRGLPHTNMINNMSPHTWYRSSYMPLQVFAKQHPEYSFFWNWESDVRVIGDMRNALEQFSDYAKGQPTSPNLEGMATWPMTAAQDNAHQSQHHDLQHGVGTEADLITLNPISDVPGSGWYWESDVQGYNEEALRFRKFSLGRSVRFSRALLESMNRANAVDKRSMFTESWPASLVHHSHLPDEPSLQYSRGTLAPRMKAVYVPHPVFTNHAWDPAVLERFLTRSDLFCPLARIGTRDFTFHDGPSQADHDAYSAWLSGACRTRALVRSRH</sequence>
<dbReference type="Pfam" id="PF11885">
    <property type="entry name" value="DUF3405"/>
    <property type="match status" value="2"/>
</dbReference>
<gene>
    <name evidence="1" type="ORF">BDZ90DRAFT_219772</name>
</gene>
<organism evidence="1 2">
    <name type="scientific">Jaminaea rosea</name>
    <dbReference type="NCBI Taxonomy" id="1569628"/>
    <lineage>
        <taxon>Eukaryota</taxon>
        <taxon>Fungi</taxon>
        <taxon>Dikarya</taxon>
        <taxon>Basidiomycota</taxon>
        <taxon>Ustilaginomycotina</taxon>
        <taxon>Exobasidiomycetes</taxon>
        <taxon>Microstromatales</taxon>
        <taxon>Microstromatales incertae sedis</taxon>
        <taxon>Jaminaea</taxon>
    </lineage>
</organism>
<reference evidence="1 2" key="1">
    <citation type="journal article" date="2018" name="Mol. Biol. Evol.">
        <title>Broad Genomic Sampling Reveals a Smut Pathogenic Ancestry of the Fungal Clade Ustilaginomycotina.</title>
        <authorList>
            <person name="Kijpornyongpan T."/>
            <person name="Mondo S.J."/>
            <person name="Barry K."/>
            <person name="Sandor L."/>
            <person name="Lee J."/>
            <person name="Lipzen A."/>
            <person name="Pangilinan J."/>
            <person name="LaButti K."/>
            <person name="Hainaut M."/>
            <person name="Henrissat B."/>
            <person name="Grigoriev I.V."/>
            <person name="Spatafora J.W."/>
            <person name="Aime M.C."/>
        </authorList>
    </citation>
    <scope>NUCLEOTIDE SEQUENCE [LARGE SCALE GENOMIC DNA]</scope>
    <source>
        <strain evidence="1 2">MCA 5214</strain>
    </source>
</reference>
<feature type="non-terminal residue" evidence="1">
    <location>
        <position position="1"/>
    </location>
</feature>
<keyword evidence="2" id="KW-1185">Reference proteome</keyword>
<proteinExistence type="predicted"/>
<dbReference type="GeneID" id="37026232"/>
<dbReference type="OrthoDB" id="3353407at2759"/>
<evidence type="ECO:0000313" key="2">
    <source>
        <dbReference type="Proteomes" id="UP000245884"/>
    </source>
</evidence>
<accession>A0A316UQI3</accession>
<dbReference type="PANTHER" id="PTHR36205">
    <property type="entry name" value="CHROMOSOME 19, WHOLE GENOME SHOTGUN SEQUENCE"/>
    <property type="match status" value="1"/>
</dbReference>
<protein>
    <submittedName>
        <fullName evidence="1">Uncharacterized protein</fullName>
    </submittedName>
</protein>
<dbReference type="InterPro" id="IPR021822">
    <property type="entry name" value="DUF3405"/>
</dbReference>
<dbReference type="AlphaFoldDB" id="A0A316UQI3"/>
<dbReference type="STRING" id="1569628.A0A316UQI3"/>
<dbReference type="Proteomes" id="UP000245884">
    <property type="component" value="Unassembled WGS sequence"/>
</dbReference>
<name>A0A316UQI3_9BASI</name>
<dbReference type="PANTHER" id="PTHR36205:SF2">
    <property type="entry name" value="MAJOR FACILITATOR SUPERFAMILY TRANSPORTER"/>
    <property type="match status" value="1"/>
</dbReference>